<dbReference type="Proteomes" id="UP000694941">
    <property type="component" value="Unplaced"/>
</dbReference>
<evidence type="ECO:0000313" key="2">
    <source>
        <dbReference type="Proteomes" id="UP000694941"/>
    </source>
</evidence>
<proteinExistence type="predicted"/>
<name>A0ABM1RUC4_LIMPO</name>
<reference evidence="3" key="1">
    <citation type="submission" date="2025-08" db="UniProtKB">
        <authorList>
            <consortium name="RefSeq"/>
        </authorList>
    </citation>
    <scope>IDENTIFICATION</scope>
    <source>
        <tissue evidence="3">Muscle</tissue>
    </source>
</reference>
<dbReference type="Pfam" id="PF08434">
    <property type="entry name" value="CLCA"/>
    <property type="match status" value="1"/>
</dbReference>
<dbReference type="GeneID" id="111083051"/>
<protein>
    <submittedName>
        <fullName evidence="3">Calcium-activated chloride channel regulator 1-like</fullName>
    </submittedName>
</protein>
<feature type="non-terminal residue" evidence="3">
    <location>
        <position position="1"/>
    </location>
</feature>
<organism evidence="2 3">
    <name type="scientific">Limulus polyphemus</name>
    <name type="common">Atlantic horseshoe crab</name>
    <dbReference type="NCBI Taxonomy" id="6850"/>
    <lineage>
        <taxon>Eukaryota</taxon>
        <taxon>Metazoa</taxon>
        <taxon>Ecdysozoa</taxon>
        <taxon>Arthropoda</taxon>
        <taxon>Chelicerata</taxon>
        <taxon>Merostomata</taxon>
        <taxon>Xiphosura</taxon>
        <taxon>Limulidae</taxon>
        <taxon>Limulus</taxon>
    </lineage>
</organism>
<evidence type="ECO:0000259" key="1">
    <source>
        <dbReference type="Pfam" id="PF08434"/>
    </source>
</evidence>
<keyword evidence="2" id="KW-1185">Reference proteome</keyword>
<accession>A0ABM1RUC4</accession>
<gene>
    <name evidence="3" type="primary">LOC111083051</name>
</gene>
<dbReference type="RefSeq" id="XP_022234979.1">
    <property type="nucleotide sequence ID" value="XM_022379271.1"/>
</dbReference>
<feature type="domain" description="Calcium-activated chloride channel N-terminal" evidence="1">
    <location>
        <begin position="4"/>
        <end position="235"/>
    </location>
</feature>
<evidence type="ECO:0000313" key="3">
    <source>
        <dbReference type="RefSeq" id="XP_022234979.1"/>
    </source>
</evidence>
<dbReference type="InterPro" id="IPR013642">
    <property type="entry name" value="CLCA_N"/>
</dbReference>
<sequence>SDFLQNVIKKASELLFNATERRAYFGEVNFLLPSTWEDEDVLPTKINVLNATWEVYSTSNVRVSSSNGGSRNSMYTQHSRGCGEFGERIHIPMGIMSIFDENFLARMFLHHWAHLRYGVFDEFSSVNSEASPNCYFDGHKWRFTGCFSPTIEEQLHTKFNWKPEECSSLSLSDFDHLPGLQSSIMFTSHLPQITRFCSRDETFLHNRKAPTKHNILCKGRSTWEVISSSKDFKGCRNLPLNGEPPEVTFTYVRPTVHQYVIILQMMEERRWLNLHRVICHILEVFPEGMELGILCVNHSNVEEVSPIVPLNETSREDIMLKLKGANNITTHPGNVCVSCAVERALKMVKTTQPATIVLVAEESAWNDNLLRTVETVRLVSILYMNKEKDWTSASIKSGDLLYFVDDHNIQSVQDIALAITSGHESLEDGREELVTIHYSVNVRKYKIDEQFYTEEDLDGKFVFQAHCESKSKSEIKFKLDGKDCTGKKVENVECWRDNVHLNVFKSVQSVVAKTWTYTAKPAIDNTLLTCVAMVLVRTTNNSEKHVIRLRGWTNQRQVNPIQTPLIIYAELKKGENPILDAKVTAFVRLLGEEDSVVSVPLLDSGNGDPDISRGDGVYSRYYTQFSGSGWYRLHITATTHEKRATVVLGGRIGGIASTPIVYGELCYICVNLR</sequence>